<dbReference type="AlphaFoldDB" id="A0A0A9CGN6"/>
<evidence type="ECO:0000313" key="1">
    <source>
        <dbReference type="EMBL" id="JAD75489.1"/>
    </source>
</evidence>
<name>A0A0A9CGN6_ARUDO</name>
<proteinExistence type="predicted"/>
<accession>A0A0A9CGN6</accession>
<reference evidence="1" key="1">
    <citation type="submission" date="2014-09" db="EMBL/GenBank/DDBJ databases">
        <authorList>
            <person name="Magalhaes I.L.F."/>
            <person name="Oliveira U."/>
            <person name="Santos F.R."/>
            <person name="Vidigal T.H.D.A."/>
            <person name="Brescovit A.D."/>
            <person name="Santos A.J."/>
        </authorList>
    </citation>
    <scope>NUCLEOTIDE SEQUENCE</scope>
    <source>
        <tissue evidence="1">Shoot tissue taken approximately 20 cm above the soil surface</tissue>
    </source>
</reference>
<reference evidence="1" key="2">
    <citation type="journal article" date="2015" name="Data Brief">
        <title>Shoot transcriptome of the giant reed, Arundo donax.</title>
        <authorList>
            <person name="Barrero R.A."/>
            <person name="Guerrero F.D."/>
            <person name="Moolhuijzen P."/>
            <person name="Goolsby J.A."/>
            <person name="Tidwell J."/>
            <person name="Bellgard S.E."/>
            <person name="Bellgard M.I."/>
        </authorList>
    </citation>
    <scope>NUCLEOTIDE SEQUENCE</scope>
    <source>
        <tissue evidence="1">Shoot tissue taken approximately 20 cm above the soil surface</tissue>
    </source>
</reference>
<dbReference type="EMBL" id="GBRH01222406">
    <property type="protein sequence ID" value="JAD75489.1"/>
    <property type="molecule type" value="Transcribed_RNA"/>
</dbReference>
<sequence>MLGFQRVVLGNSIGCVDHCEMYAILTRDRPCFVHLMSLPS</sequence>
<organism evidence="1">
    <name type="scientific">Arundo donax</name>
    <name type="common">Giant reed</name>
    <name type="synonym">Donax arundinaceus</name>
    <dbReference type="NCBI Taxonomy" id="35708"/>
    <lineage>
        <taxon>Eukaryota</taxon>
        <taxon>Viridiplantae</taxon>
        <taxon>Streptophyta</taxon>
        <taxon>Embryophyta</taxon>
        <taxon>Tracheophyta</taxon>
        <taxon>Spermatophyta</taxon>
        <taxon>Magnoliopsida</taxon>
        <taxon>Liliopsida</taxon>
        <taxon>Poales</taxon>
        <taxon>Poaceae</taxon>
        <taxon>PACMAD clade</taxon>
        <taxon>Arundinoideae</taxon>
        <taxon>Arundineae</taxon>
        <taxon>Arundo</taxon>
    </lineage>
</organism>
<protein>
    <submittedName>
        <fullName evidence="1">PIN7</fullName>
    </submittedName>
</protein>